<accession>A0A9X1FWU9</accession>
<dbReference type="PANTHER" id="PTHR30290">
    <property type="entry name" value="PERIPLASMIC BINDING COMPONENT OF ABC TRANSPORTER"/>
    <property type="match status" value="1"/>
</dbReference>
<comment type="caution">
    <text evidence="6">The sequence shown here is derived from an EMBL/GenBank/DDBJ whole genome shotgun (WGS) entry which is preliminary data.</text>
</comment>
<dbReference type="GO" id="GO:1904680">
    <property type="term" value="F:peptide transmembrane transporter activity"/>
    <property type="evidence" value="ECO:0007669"/>
    <property type="project" value="TreeGrafter"/>
</dbReference>
<dbReference type="InterPro" id="IPR000914">
    <property type="entry name" value="SBP_5_dom"/>
</dbReference>
<dbReference type="PANTHER" id="PTHR30290:SF64">
    <property type="entry name" value="ABC TRANSPORTER PERIPLASMIC BINDING PROTEIN"/>
    <property type="match status" value="1"/>
</dbReference>
<sequence>MGTVYFRASKRIFAMWLAILWASTAQAEPSHGISMYGTPALPPDFVSLPYVRPDAPRGGSITLGNTGGFNSLNPFVRKGTVPWQLRFLTHESLMGRSWDEPFTLYGLLAESIEVPDDRSWVAFTLRENARFSDGSPVTVEDVIFSYELLGTEGHPRYHGLAQQIDSIEKTGPRSLRIAFNTDNRELALLAGMRPILSRAQWEGRDFANAPLDAVPLGTGPYVVAGYEAGRFVQLTRNTDYWGADVPFRRGTHNFDSIKLDFYGDAAVFFEAFKGGDVSALREFNAEKWATQYDFPAITRGDVIKSEIPHEKPSGMTGFVMNTRTAPFDDWRVREALIQAFNFEFINDTLTGGVQPRITSYFSNSGLAMRPGPASGPVADLLAPFAADHPPGALDGYALPVSDGSARNRKGIRKAMALLEEAGWTAEGGEMRNSAGEPLAFTILLAQDSSENLAIADLYVTGLKRLGIDVTIETTDSAQYTERTNAFDFDMTYFRRALSLSPGNEQRFYWGSDAAEQPGSRNWMGVSSPAVDSMIDTMLTARDEDEFVAAVRALDRLLTAGRYVIPFWQYTQTQIAHIREMRYPERVPVYGDGPNFMPEVWWYDPS</sequence>
<evidence type="ECO:0000256" key="2">
    <source>
        <dbReference type="ARBA" id="ARBA00005695"/>
    </source>
</evidence>
<evidence type="ECO:0000256" key="3">
    <source>
        <dbReference type="ARBA" id="ARBA00022729"/>
    </source>
</evidence>
<proteinExistence type="inferred from homology"/>
<dbReference type="GO" id="GO:0042884">
    <property type="term" value="P:microcin transport"/>
    <property type="evidence" value="ECO:0007669"/>
    <property type="project" value="TreeGrafter"/>
</dbReference>
<name>A0A9X1FWU9_9RHOB</name>
<feature type="chain" id="PRO_5040791824" evidence="4">
    <location>
        <begin position="28"/>
        <end position="605"/>
    </location>
</feature>
<dbReference type="InterPro" id="IPR030678">
    <property type="entry name" value="Peptide/Ni-bd"/>
</dbReference>
<protein>
    <submittedName>
        <fullName evidence="6">Extracellular solute-binding protein</fullName>
    </submittedName>
</protein>
<keyword evidence="7" id="KW-1185">Reference proteome</keyword>
<feature type="signal peptide" evidence="4">
    <location>
        <begin position="1"/>
        <end position="27"/>
    </location>
</feature>
<comment type="similarity">
    <text evidence="2">Belongs to the bacterial solute-binding protein 5 family.</text>
</comment>
<evidence type="ECO:0000313" key="7">
    <source>
        <dbReference type="Proteomes" id="UP001138661"/>
    </source>
</evidence>
<comment type="subcellular location">
    <subcellularLocation>
        <location evidence="1">Periplasm</location>
    </subcellularLocation>
</comment>
<dbReference type="EMBL" id="JAHXDN010000003">
    <property type="protein sequence ID" value="MBW4708844.1"/>
    <property type="molecule type" value="Genomic_DNA"/>
</dbReference>
<dbReference type="Proteomes" id="UP001138661">
    <property type="component" value="Unassembled WGS sequence"/>
</dbReference>
<dbReference type="Pfam" id="PF00496">
    <property type="entry name" value="SBP_bac_5"/>
    <property type="match status" value="1"/>
</dbReference>
<dbReference type="PIRSF" id="PIRSF002741">
    <property type="entry name" value="MppA"/>
    <property type="match status" value="1"/>
</dbReference>
<dbReference type="CDD" id="cd08497">
    <property type="entry name" value="MbnE-like"/>
    <property type="match status" value="1"/>
</dbReference>
<gene>
    <name evidence="6" type="ORF">KX928_13725</name>
</gene>
<dbReference type="GO" id="GO:0015833">
    <property type="term" value="P:peptide transport"/>
    <property type="evidence" value="ECO:0007669"/>
    <property type="project" value="TreeGrafter"/>
</dbReference>
<dbReference type="RefSeq" id="WP_219503504.1">
    <property type="nucleotide sequence ID" value="NZ_JAHXDN010000003.1"/>
</dbReference>
<keyword evidence="3 4" id="KW-0732">Signal</keyword>
<dbReference type="InterPro" id="IPR039424">
    <property type="entry name" value="SBP_5"/>
</dbReference>
<evidence type="ECO:0000256" key="1">
    <source>
        <dbReference type="ARBA" id="ARBA00004418"/>
    </source>
</evidence>
<evidence type="ECO:0000256" key="4">
    <source>
        <dbReference type="SAM" id="SignalP"/>
    </source>
</evidence>
<dbReference type="AlphaFoldDB" id="A0A9X1FWU9"/>
<dbReference type="GO" id="GO:0030288">
    <property type="term" value="C:outer membrane-bounded periplasmic space"/>
    <property type="evidence" value="ECO:0007669"/>
    <property type="project" value="TreeGrafter"/>
</dbReference>
<evidence type="ECO:0000313" key="6">
    <source>
        <dbReference type="EMBL" id="MBW4708844.1"/>
    </source>
</evidence>
<organism evidence="6 7">
    <name type="scientific">Roseobacter insulae</name>
    <dbReference type="NCBI Taxonomy" id="2859783"/>
    <lineage>
        <taxon>Bacteria</taxon>
        <taxon>Pseudomonadati</taxon>
        <taxon>Pseudomonadota</taxon>
        <taxon>Alphaproteobacteria</taxon>
        <taxon>Rhodobacterales</taxon>
        <taxon>Roseobacteraceae</taxon>
        <taxon>Roseobacter</taxon>
    </lineage>
</organism>
<evidence type="ECO:0000259" key="5">
    <source>
        <dbReference type="Pfam" id="PF00496"/>
    </source>
</evidence>
<reference evidence="6" key="1">
    <citation type="submission" date="2021-07" db="EMBL/GenBank/DDBJ databases">
        <title>Roseobacter insulae sp. nov., isolated from a tidal flat.</title>
        <authorList>
            <person name="Park S."/>
            <person name="Yoon J.-H."/>
        </authorList>
    </citation>
    <scope>NUCLEOTIDE SEQUENCE</scope>
    <source>
        <strain evidence="6">YSTF-M11</strain>
    </source>
</reference>
<feature type="domain" description="Solute-binding protein family 5" evidence="5">
    <location>
        <begin position="104"/>
        <end position="506"/>
    </location>
</feature>